<dbReference type="Proteomes" id="UP000192578">
    <property type="component" value="Unassembled WGS sequence"/>
</dbReference>
<feature type="domain" description="G-protein coupled receptors family 1 profile" evidence="11">
    <location>
        <begin position="131"/>
        <end position="347"/>
    </location>
</feature>
<comment type="subcellular location">
    <subcellularLocation>
        <location evidence="1">Membrane</location>
        <topology evidence="1">Multi-pass membrane protein</topology>
    </subcellularLocation>
</comment>
<keyword evidence="4" id="KW-0297">G-protein coupled receptor</keyword>
<evidence type="ECO:0000256" key="8">
    <source>
        <dbReference type="ARBA" id="ARBA00023305"/>
    </source>
</evidence>
<comment type="caution">
    <text evidence="12">The sequence shown here is derived from an EMBL/GenBank/DDBJ whole genome shotgun (WGS) entry which is preliminary data.</text>
</comment>
<feature type="transmembrane region" description="Helical" evidence="10">
    <location>
        <begin position="153"/>
        <end position="177"/>
    </location>
</feature>
<dbReference type="InterPro" id="IPR050125">
    <property type="entry name" value="GPCR_opsins"/>
</dbReference>
<evidence type="ECO:0000313" key="12">
    <source>
        <dbReference type="EMBL" id="OQV21870.1"/>
    </source>
</evidence>
<dbReference type="GO" id="GO:0004930">
    <property type="term" value="F:G protein-coupled receptor activity"/>
    <property type="evidence" value="ECO:0007669"/>
    <property type="project" value="UniProtKB-KW"/>
</dbReference>
<keyword evidence="8" id="KW-0716">Sensory transduction</keyword>
<dbReference type="SUPFAM" id="SSF81321">
    <property type="entry name" value="Family A G protein-coupled receptor-like"/>
    <property type="match status" value="1"/>
</dbReference>
<dbReference type="PANTHER" id="PTHR24240">
    <property type="entry name" value="OPSIN"/>
    <property type="match status" value="1"/>
</dbReference>
<dbReference type="EMBL" id="MTYJ01000020">
    <property type="protein sequence ID" value="OQV21870.1"/>
    <property type="molecule type" value="Genomic_DNA"/>
</dbReference>
<dbReference type="AlphaFoldDB" id="A0A1W0X387"/>
<feature type="transmembrane region" description="Helical" evidence="10">
    <location>
        <begin position="222"/>
        <end position="241"/>
    </location>
</feature>
<evidence type="ECO:0000256" key="3">
    <source>
        <dbReference type="ARBA" id="ARBA00022989"/>
    </source>
</evidence>
<evidence type="ECO:0000313" key="13">
    <source>
        <dbReference type="Proteomes" id="UP000192578"/>
    </source>
</evidence>
<protein>
    <recommendedName>
        <fullName evidence="11">G-protein coupled receptors family 1 profile domain-containing protein</fullName>
    </recommendedName>
</protein>
<feature type="compositionally biased region" description="Polar residues" evidence="9">
    <location>
        <begin position="18"/>
        <end position="27"/>
    </location>
</feature>
<keyword evidence="5 10" id="KW-0472">Membrane</keyword>
<feature type="compositionally biased region" description="Polar residues" evidence="9">
    <location>
        <begin position="1"/>
        <end position="10"/>
    </location>
</feature>
<keyword evidence="7" id="KW-0807">Transducer</keyword>
<dbReference type="Pfam" id="PF00001">
    <property type="entry name" value="7tm_1"/>
    <property type="match status" value="1"/>
</dbReference>
<organism evidence="12 13">
    <name type="scientific">Hypsibius exemplaris</name>
    <name type="common">Freshwater tardigrade</name>
    <dbReference type="NCBI Taxonomy" id="2072580"/>
    <lineage>
        <taxon>Eukaryota</taxon>
        <taxon>Metazoa</taxon>
        <taxon>Ecdysozoa</taxon>
        <taxon>Tardigrada</taxon>
        <taxon>Eutardigrada</taxon>
        <taxon>Parachela</taxon>
        <taxon>Hypsibioidea</taxon>
        <taxon>Hypsibiidae</taxon>
        <taxon>Hypsibius</taxon>
    </lineage>
</organism>
<keyword evidence="8" id="KW-0844">Vision</keyword>
<dbReference type="InterPro" id="IPR000276">
    <property type="entry name" value="GPCR_Rhodpsn"/>
</dbReference>
<dbReference type="GO" id="GO:0007601">
    <property type="term" value="P:visual perception"/>
    <property type="evidence" value="ECO:0007669"/>
    <property type="project" value="UniProtKB-KW"/>
</dbReference>
<name>A0A1W0X387_HYPEX</name>
<feature type="transmembrane region" description="Helical" evidence="10">
    <location>
        <begin position="119"/>
        <end position="141"/>
    </location>
</feature>
<keyword evidence="2 10" id="KW-0812">Transmembrane</keyword>
<dbReference type="GO" id="GO:0016020">
    <property type="term" value="C:membrane"/>
    <property type="evidence" value="ECO:0007669"/>
    <property type="project" value="UniProtKB-SubCell"/>
</dbReference>
<dbReference type="CDD" id="cd00637">
    <property type="entry name" value="7tm_classA_rhodopsin-like"/>
    <property type="match status" value="1"/>
</dbReference>
<keyword evidence="6" id="KW-0675">Receptor</keyword>
<keyword evidence="3 10" id="KW-1133">Transmembrane helix</keyword>
<evidence type="ECO:0000256" key="5">
    <source>
        <dbReference type="ARBA" id="ARBA00023136"/>
    </source>
</evidence>
<evidence type="ECO:0000256" key="4">
    <source>
        <dbReference type="ARBA" id="ARBA00023040"/>
    </source>
</evidence>
<sequence length="380" mass="42627">MSILVYNSSRKLAPKPSRSITHPSHGINGSHTNRRCVFAVTELVEAIGGSLLLMLLHRQRRELRSFIDHLYVNLAGSTIIYSLLCCPVNAYTALTGPDNFLSTPAYASLCRSAGYASEYVFVTVGVAGAVGSVLLAILLCRQRRKLRSSVDHLFVNVAVTTIIYSLICCPLHAYTAIVGPSNFMAKPRYAGLCHTTIALHRFLVVVITVDRFRWIKSPACKVIFVAAPWLVAAVVLMFPLFELGSHYGFVIEFARCALFSTTSLVYFQFCQTFFSITALAANVVCYSAIVVKLILARRRQMRVVRRWQLRRLSRGQVERERAVTKTAFAMCLFFIVCAMPIRILSLMGRRIASMPSPLFYCFCFNRAVNKRKLRLVQSQV</sequence>
<evidence type="ECO:0000256" key="7">
    <source>
        <dbReference type="ARBA" id="ARBA00023224"/>
    </source>
</evidence>
<gene>
    <name evidence="12" type="ORF">BV898_04084</name>
</gene>
<evidence type="ECO:0000256" key="10">
    <source>
        <dbReference type="SAM" id="Phobius"/>
    </source>
</evidence>
<feature type="region of interest" description="Disordered" evidence="9">
    <location>
        <begin position="1"/>
        <end position="27"/>
    </location>
</feature>
<feature type="transmembrane region" description="Helical" evidence="10">
    <location>
        <begin position="70"/>
        <end position="94"/>
    </location>
</feature>
<dbReference type="Gene3D" id="1.20.1070.10">
    <property type="entry name" value="Rhodopsin 7-helix transmembrane proteins"/>
    <property type="match status" value="1"/>
</dbReference>
<keyword evidence="13" id="KW-1185">Reference proteome</keyword>
<evidence type="ECO:0000259" key="11">
    <source>
        <dbReference type="PROSITE" id="PS50262"/>
    </source>
</evidence>
<feature type="transmembrane region" description="Helical" evidence="10">
    <location>
        <begin position="189"/>
        <end position="210"/>
    </location>
</feature>
<dbReference type="InterPro" id="IPR017452">
    <property type="entry name" value="GPCR_Rhodpsn_7TM"/>
</dbReference>
<evidence type="ECO:0000256" key="6">
    <source>
        <dbReference type="ARBA" id="ARBA00023170"/>
    </source>
</evidence>
<reference evidence="13" key="1">
    <citation type="submission" date="2017-01" db="EMBL/GenBank/DDBJ databases">
        <title>Comparative genomics of anhydrobiosis in the tardigrade Hypsibius dujardini.</title>
        <authorList>
            <person name="Yoshida Y."/>
            <person name="Koutsovoulos G."/>
            <person name="Laetsch D."/>
            <person name="Stevens L."/>
            <person name="Kumar S."/>
            <person name="Horikawa D."/>
            <person name="Ishino K."/>
            <person name="Komine S."/>
            <person name="Tomita M."/>
            <person name="Blaxter M."/>
            <person name="Arakawa K."/>
        </authorList>
    </citation>
    <scope>NUCLEOTIDE SEQUENCE [LARGE SCALE GENOMIC DNA]</scope>
    <source>
        <strain evidence="13">Z151</strain>
    </source>
</reference>
<accession>A0A1W0X387</accession>
<evidence type="ECO:0000256" key="2">
    <source>
        <dbReference type="ARBA" id="ARBA00022692"/>
    </source>
</evidence>
<evidence type="ECO:0000256" key="9">
    <source>
        <dbReference type="SAM" id="MobiDB-lite"/>
    </source>
</evidence>
<evidence type="ECO:0000256" key="1">
    <source>
        <dbReference type="ARBA" id="ARBA00004141"/>
    </source>
</evidence>
<feature type="transmembrane region" description="Helical" evidence="10">
    <location>
        <begin position="273"/>
        <end position="295"/>
    </location>
</feature>
<feature type="transmembrane region" description="Helical" evidence="10">
    <location>
        <begin position="327"/>
        <end position="345"/>
    </location>
</feature>
<dbReference type="PROSITE" id="PS50262">
    <property type="entry name" value="G_PROTEIN_RECEP_F1_2"/>
    <property type="match status" value="1"/>
</dbReference>
<proteinExistence type="predicted"/>